<dbReference type="AlphaFoldDB" id="A0A382K0E9"/>
<feature type="non-terminal residue" evidence="5">
    <location>
        <position position="79"/>
    </location>
</feature>
<protein>
    <recommendedName>
        <fullName evidence="4">FAD-binding PCMH-type domain-containing protein</fullName>
    </recommendedName>
</protein>
<evidence type="ECO:0000259" key="4">
    <source>
        <dbReference type="PROSITE" id="PS51387"/>
    </source>
</evidence>
<keyword evidence="1" id="KW-0285">Flavoprotein</keyword>
<evidence type="ECO:0000256" key="2">
    <source>
        <dbReference type="ARBA" id="ARBA00022827"/>
    </source>
</evidence>
<name>A0A382K0E9_9ZZZZ</name>
<dbReference type="SUPFAM" id="SSF56176">
    <property type="entry name" value="FAD-binding/transporter-associated domain-like"/>
    <property type="match status" value="1"/>
</dbReference>
<dbReference type="InterPro" id="IPR016166">
    <property type="entry name" value="FAD-bd_PCMH"/>
</dbReference>
<keyword evidence="3" id="KW-0560">Oxidoreductase</keyword>
<dbReference type="PROSITE" id="PS51387">
    <property type="entry name" value="FAD_PCMH"/>
    <property type="match status" value="1"/>
</dbReference>
<keyword evidence="2" id="KW-0274">FAD</keyword>
<dbReference type="InterPro" id="IPR016167">
    <property type="entry name" value="FAD-bd_PCMH_sub1"/>
</dbReference>
<proteinExistence type="predicted"/>
<dbReference type="PANTHER" id="PTHR42659:SF2">
    <property type="entry name" value="XANTHINE DEHYDROGENASE SUBUNIT C-RELATED"/>
    <property type="match status" value="1"/>
</dbReference>
<reference evidence="5" key="1">
    <citation type="submission" date="2018-05" db="EMBL/GenBank/DDBJ databases">
        <authorList>
            <person name="Lanie J.A."/>
            <person name="Ng W.-L."/>
            <person name="Kazmierczak K.M."/>
            <person name="Andrzejewski T.M."/>
            <person name="Davidsen T.M."/>
            <person name="Wayne K.J."/>
            <person name="Tettelin H."/>
            <person name="Glass J.I."/>
            <person name="Rusch D."/>
            <person name="Podicherti R."/>
            <person name="Tsui H.-C.T."/>
            <person name="Winkler M.E."/>
        </authorList>
    </citation>
    <scope>NUCLEOTIDE SEQUENCE</scope>
</reference>
<evidence type="ECO:0000256" key="1">
    <source>
        <dbReference type="ARBA" id="ARBA00022630"/>
    </source>
</evidence>
<dbReference type="Pfam" id="PF00941">
    <property type="entry name" value="FAD_binding_5"/>
    <property type="match status" value="1"/>
</dbReference>
<evidence type="ECO:0000256" key="3">
    <source>
        <dbReference type="ARBA" id="ARBA00023002"/>
    </source>
</evidence>
<sequence>MQFHQPTDIDEAVSLLSKNKGAICLAGGATLVAMMNARLAEPETLVSLKGIAELSAIERLADGSVRIGAMCRHRDTAQC</sequence>
<organism evidence="5">
    <name type="scientific">marine metagenome</name>
    <dbReference type="NCBI Taxonomy" id="408172"/>
    <lineage>
        <taxon>unclassified sequences</taxon>
        <taxon>metagenomes</taxon>
        <taxon>ecological metagenomes</taxon>
    </lineage>
</organism>
<dbReference type="InterPro" id="IPR036318">
    <property type="entry name" value="FAD-bd_PCMH-like_sf"/>
</dbReference>
<dbReference type="Gene3D" id="3.30.43.10">
    <property type="entry name" value="Uridine Diphospho-n-acetylenolpyruvylglucosamine Reductase, domain 2"/>
    <property type="match status" value="1"/>
</dbReference>
<dbReference type="InterPro" id="IPR051312">
    <property type="entry name" value="Diverse_Substr_Oxidored"/>
</dbReference>
<feature type="domain" description="FAD-binding PCMH-type" evidence="4">
    <location>
        <begin position="1"/>
        <end position="79"/>
    </location>
</feature>
<dbReference type="GO" id="GO:0016491">
    <property type="term" value="F:oxidoreductase activity"/>
    <property type="evidence" value="ECO:0007669"/>
    <property type="project" value="UniProtKB-KW"/>
</dbReference>
<evidence type="ECO:0000313" key="5">
    <source>
        <dbReference type="EMBL" id="SVC17295.1"/>
    </source>
</evidence>
<dbReference type="InterPro" id="IPR002346">
    <property type="entry name" value="Mopterin_DH_FAD-bd"/>
</dbReference>
<accession>A0A382K0E9</accession>
<dbReference type="PANTHER" id="PTHR42659">
    <property type="entry name" value="XANTHINE DEHYDROGENASE SUBUNIT C-RELATED"/>
    <property type="match status" value="1"/>
</dbReference>
<dbReference type="EMBL" id="UINC01077296">
    <property type="protein sequence ID" value="SVC17295.1"/>
    <property type="molecule type" value="Genomic_DNA"/>
</dbReference>
<gene>
    <name evidence="5" type="ORF">METZ01_LOCUS270149</name>
</gene>
<dbReference type="GO" id="GO:0071949">
    <property type="term" value="F:FAD binding"/>
    <property type="evidence" value="ECO:0007669"/>
    <property type="project" value="InterPro"/>
</dbReference>